<proteinExistence type="predicted"/>
<dbReference type="AlphaFoldDB" id="A0A450TQN1"/>
<name>A0A450TQN1_9GAMM</name>
<accession>A0A450TQN1</accession>
<reference evidence="1" key="1">
    <citation type="submission" date="2019-02" db="EMBL/GenBank/DDBJ databases">
        <authorList>
            <person name="Gruber-Vodicka R. H."/>
            <person name="Seah K. B. B."/>
        </authorList>
    </citation>
    <scope>NUCLEOTIDE SEQUENCE</scope>
    <source>
        <strain evidence="1">BECK_BZ131</strain>
    </source>
</reference>
<evidence type="ECO:0000313" key="1">
    <source>
        <dbReference type="EMBL" id="VFJ70288.1"/>
    </source>
</evidence>
<dbReference type="EMBL" id="CAADFE010000022">
    <property type="protein sequence ID" value="VFJ70288.1"/>
    <property type="molecule type" value="Genomic_DNA"/>
</dbReference>
<gene>
    <name evidence="1" type="ORF">BECKFW1821C_GA0114237_102220</name>
</gene>
<protein>
    <submittedName>
        <fullName evidence="1">Uncharacterized protein</fullName>
    </submittedName>
</protein>
<organism evidence="1">
    <name type="scientific">Candidatus Kentrum sp. FW</name>
    <dbReference type="NCBI Taxonomy" id="2126338"/>
    <lineage>
        <taxon>Bacteria</taxon>
        <taxon>Pseudomonadati</taxon>
        <taxon>Pseudomonadota</taxon>
        <taxon>Gammaproteobacteria</taxon>
        <taxon>Candidatus Kentrum</taxon>
    </lineage>
</organism>
<sequence>MSSIGDILKETLSLTKSVGQLESVTTRLANKVDGHGGRILKLEMPREEVLKKDIVSTALQAVSEMNARMVERITQIEYATGIKKLPPVEQR</sequence>